<proteinExistence type="predicted"/>
<reference evidence="1" key="1">
    <citation type="submission" date="2021-06" db="EMBL/GenBank/DDBJ databases">
        <authorList>
            <person name="Kallberg Y."/>
            <person name="Tangrot J."/>
            <person name="Rosling A."/>
        </authorList>
    </citation>
    <scope>NUCLEOTIDE SEQUENCE</scope>
    <source>
        <strain evidence="1">MA461A</strain>
    </source>
</reference>
<dbReference type="EMBL" id="CAJVQC010103987">
    <property type="protein sequence ID" value="CAG8832529.1"/>
    <property type="molecule type" value="Genomic_DNA"/>
</dbReference>
<keyword evidence="2" id="KW-1185">Reference proteome</keyword>
<name>A0ACA9S9D7_9GLOM</name>
<feature type="non-terminal residue" evidence="1">
    <location>
        <position position="1"/>
    </location>
</feature>
<gene>
    <name evidence="1" type="ORF">RPERSI_LOCUS28488</name>
</gene>
<accession>A0ACA9S9D7</accession>
<comment type="caution">
    <text evidence="1">The sequence shown here is derived from an EMBL/GenBank/DDBJ whole genome shotgun (WGS) entry which is preliminary data.</text>
</comment>
<evidence type="ECO:0000313" key="2">
    <source>
        <dbReference type="Proteomes" id="UP000789920"/>
    </source>
</evidence>
<evidence type="ECO:0000313" key="1">
    <source>
        <dbReference type="EMBL" id="CAG8832529.1"/>
    </source>
</evidence>
<feature type="non-terminal residue" evidence="1">
    <location>
        <position position="218"/>
    </location>
</feature>
<dbReference type="Proteomes" id="UP000789920">
    <property type="component" value="Unassembled WGS sequence"/>
</dbReference>
<sequence length="218" mass="25533">SRLQKKVKKLSDKNRGQPKNLAETKALYDELLQLDPNAYFQPATEKEKCKEQKFFDESEIEKANLQHDPSLMVQPEIDPEAGPGPRTQAHRESRLTESEEIVTQTQSVLLHRQILSDNIELQPVQELLNHKDKFLDLDIEVLWLVLYPDNKEHHVIWQNGIRTAKDRFKVDRAEYAFSTWFTKAKKIDLASIILRAENEDKAMQKVFLQCLFQNYSEE</sequence>
<organism evidence="1 2">
    <name type="scientific">Racocetra persica</name>
    <dbReference type="NCBI Taxonomy" id="160502"/>
    <lineage>
        <taxon>Eukaryota</taxon>
        <taxon>Fungi</taxon>
        <taxon>Fungi incertae sedis</taxon>
        <taxon>Mucoromycota</taxon>
        <taxon>Glomeromycotina</taxon>
        <taxon>Glomeromycetes</taxon>
        <taxon>Diversisporales</taxon>
        <taxon>Gigasporaceae</taxon>
        <taxon>Racocetra</taxon>
    </lineage>
</organism>
<protein>
    <submittedName>
        <fullName evidence="1">27558_t:CDS:1</fullName>
    </submittedName>
</protein>